<feature type="non-terminal residue" evidence="2">
    <location>
        <position position="63"/>
    </location>
</feature>
<name>A0ABN9Q3N6_9DINO</name>
<evidence type="ECO:0000256" key="1">
    <source>
        <dbReference type="SAM" id="MobiDB-lite"/>
    </source>
</evidence>
<organism evidence="2 3">
    <name type="scientific">Prorocentrum cordatum</name>
    <dbReference type="NCBI Taxonomy" id="2364126"/>
    <lineage>
        <taxon>Eukaryota</taxon>
        <taxon>Sar</taxon>
        <taxon>Alveolata</taxon>
        <taxon>Dinophyceae</taxon>
        <taxon>Prorocentrales</taxon>
        <taxon>Prorocentraceae</taxon>
        <taxon>Prorocentrum</taxon>
    </lineage>
</organism>
<feature type="compositionally biased region" description="Basic residues" evidence="1">
    <location>
        <begin position="14"/>
        <end position="24"/>
    </location>
</feature>
<feature type="non-terminal residue" evidence="2">
    <location>
        <position position="1"/>
    </location>
</feature>
<dbReference type="Proteomes" id="UP001189429">
    <property type="component" value="Unassembled WGS sequence"/>
</dbReference>
<reference evidence="2" key="1">
    <citation type="submission" date="2023-10" db="EMBL/GenBank/DDBJ databases">
        <authorList>
            <person name="Chen Y."/>
            <person name="Shah S."/>
            <person name="Dougan E. K."/>
            <person name="Thang M."/>
            <person name="Chan C."/>
        </authorList>
    </citation>
    <scope>NUCLEOTIDE SEQUENCE [LARGE SCALE GENOMIC DNA]</scope>
</reference>
<accession>A0ABN9Q3N6</accession>
<feature type="region of interest" description="Disordered" evidence="1">
    <location>
        <begin position="1"/>
        <end position="24"/>
    </location>
</feature>
<keyword evidence="3" id="KW-1185">Reference proteome</keyword>
<comment type="caution">
    <text evidence="2">The sequence shown here is derived from an EMBL/GenBank/DDBJ whole genome shotgun (WGS) entry which is preliminary data.</text>
</comment>
<sequence>ARQAGCASRAPGRGWRRGRCGAGRRRAARRGQRSCWWRPRWWRARSFTEASARAGSGAAPRPQ</sequence>
<proteinExistence type="predicted"/>
<evidence type="ECO:0000313" key="2">
    <source>
        <dbReference type="EMBL" id="CAK0799175.1"/>
    </source>
</evidence>
<gene>
    <name evidence="2" type="ORF">PCOR1329_LOCUS7704</name>
</gene>
<evidence type="ECO:0000313" key="3">
    <source>
        <dbReference type="Proteomes" id="UP001189429"/>
    </source>
</evidence>
<protein>
    <submittedName>
        <fullName evidence="2">Uncharacterized protein</fullName>
    </submittedName>
</protein>
<dbReference type="EMBL" id="CAUYUJ010002102">
    <property type="protein sequence ID" value="CAK0799175.1"/>
    <property type="molecule type" value="Genomic_DNA"/>
</dbReference>